<evidence type="ECO:0000313" key="4">
    <source>
        <dbReference type="Proteomes" id="UP000652477"/>
    </source>
</evidence>
<dbReference type="Proteomes" id="UP000652477">
    <property type="component" value="Unassembled WGS sequence"/>
</dbReference>
<keyword evidence="2" id="KW-0812">Transmembrane</keyword>
<protein>
    <recommendedName>
        <fullName evidence="5">LPXTG cell wall anchor domain-containing protein</fullName>
    </recommendedName>
</protein>
<accession>A0A923RPQ8</accession>
<organism evidence="3 4">
    <name type="scientific">Mediterraneibacter hominis</name>
    <dbReference type="NCBI Taxonomy" id="2763054"/>
    <lineage>
        <taxon>Bacteria</taxon>
        <taxon>Bacillati</taxon>
        <taxon>Bacillota</taxon>
        <taxon>Clostridia</taxon>
        <taxon>Lachnospirales</taxon>
        <taxon>Lachnospiraceae</taxon>
        <taxon>Mediterraneibacter</taxon>
    </lineage>
</organism>
<dbReference type="EMBL" id="JACOPF010000001">
    <property type="protein sequence ID" value="MBC5688696.1"/>
    <property type="molecule type" value="Genomic_DNA"/>
</dbReference>
<name>A0A923RPQ8_9FIRM</name>
<comment type="caution">
    <text evidence="3">The sequence shown here is derived from an EMBL/GenBank/DDBJ whole genome shotgun (WGS) entry which is preliminary data.</text>
</comment>
<keyword evidence="2" id="KW-1133">Transmembrane helix</keyword>
<dbReference type="AlphaFoldDB" id="A0A923RPQ8"/>
<feature type="region of interest" description="Disordered" evidence="1">
    <location>
        <begin position="360"/>
        <end position="408"/>
    </location>
</feature>
<proteinExistence type="predicted"/>
<evidence type="ECO:0008006" key="5">
    <source>
        <dbReference type="Google" id="ProtNLM"/>
    </source>
</evidence>
<feature type="transmembrane region" description="Helical" evidence="2">
    <location>
        <begin position="411"/>
        <end position="431"/>
    </location>
</feature>
<feature type="compositionally biased region" description="Basic and acidic residues" evidence="1">
    <location>
        <begin position="393"/>
        <end position="407"/>
    </location>
</feature>
<keyword evidence="4" id="KW-1185">Reference proteome</keyword>
<sequence length="438" mass="48277">MDLKFSDGSGVQIAPSDEIEGIWDTEITLKDADTELAVPETIMLYRLNEETGELVEDMNAYRPGGTVYIPLPDWDVKSGTDYGRVWKTMNLYDIFVQEMVEQSDGVPSSREVSFEIISGKEQVESIFYIVDERLEEYGIGCVKIELAEDPVFFDEALSFGIRVEQLNKNTIFGRANADRLPPQYAPLASGLSAQYLPEVLSCLTDMAKEEGVPGAERLGEESVQEAVIEGRIFLTNPVILKTDSPVILEGAGYGIKGIEQGQSYAKDSVIRVEAEGSGLDNDAPSEGAVRYLPARWEITKDTAGIRSGFWQEDGPFTIEETTEGLEPGKYVLTVEFDYQIYEESDGGWTTAQKIEKKTTFAVEGAPDETNPQESGNDGGRDAQKETPVQTADSIKDKETKKSPHTGDENSMWSILLYGGLLCIAGTGIIRVKSHRKKA</sequence>
<reference evidence="3" key="1">
    <citation type="submission" date="2020-08" db="EMBL/GenBank/DDBJ databases">
        <title>Genome public.</title>
        <authorList>
            <person name="Liu C."/>
            <person name="Sun Q."/>
        </authorList>
    </citation>
    <scope>NUCLEOTIDE SEQUENCE</scope>
    <source>
        <strain evidence="3">NSJ-55</strain>
    </source>
</reference>
<evidence type="ECO:0000256" key="1">
    <source>
        <dbReference type="SAM" id="MobiDB-lite"/>
    </source>
</evidence>
<dbReference type="RefSeq" id="WP_186875295.1">
    <property type="nucleotide sequence ID" value="NZ_JACOPF010000001.1"/>
</dbReference>
<evidence type="ECO:0000313" key="3">
    <source>
        <dbReference type="EMBL" id="MBC5688696.1"/>
    </source>
</evidence>
<gene>
    <name evidence="3" type="ORF">H8S37_07095</name>
</gene>
<keyword evidence="2" id="KW-0472">Membrane</keyword>
<evidence type="ECO:0000256" key="2">
    <source>
        <dbReference type="SAM" id="Phobius"/>
    </source>
</evidence>